<protein>
    <submittedName>
        <fullName evidence="2">Uncharacterized protein</fullName>
    </submittedName>
</protein>
<feature type="compositionally biased region" description="Basic and acidic residues" evidence="1">
    <location>
        <begin position="120"/>
        <end position="130"/>
    </location>
</feature>
<name>A0A0F9FDE6_9ZZZZ</name>
<dbReference type="AlphaFoldDB" id="A0A0F9FDE6"/>
<organism evidence="2">
    <name type="scientific">marine sediment metagenome</name>
    <dbReference type="NCBI Taxonomy" id="412755"/>
    <lineage>
        <taxon>unclassified sequences</taxon>
        <taxon>metagenomes</taxon>
        <taxon>ecological metagenomes</taxon>
    </lineage>
</organism>
<sequence>DDFDGVVGQNIEIPLSVQLAIIELDNGPEVAYHLGKNPKLCKELMDLTPLKAVAEIGRVSAILAGTAQEAAKPPDLSTVQETGKSPAPKKQASGAPAPLNTVGGGQTKSNVPLDEVGFQEYKRRREAGET</sequence>
<gene>
    <name evidence="2" type="ORF">LCGC14_2318090</name>
</gene>
<evidence type="ECO:0000256" key="1">
    <source>
        <dbReference type="SAM" id="MobiDB-lite"/>
    </source>
</evidence>
<feature type="region of interest" description="Disordered" evidence="1">
    <location>
        <begin position="67"/>
        <end position="130"/>
    </location>
</feature>
<proteinExistence type="predicted"/>
<dbReference type="EMBL" id="LAZR01033053">
    <property type="protein sequence ID" value="KKL49182.1"/>
    <property type="molecule type" value="Genomic_DNA"/>
</dbReference>
<comment type="caution">
    <text evidence="2">The sequence shown here is derived from an EMBL/GenBank/DDBJ whole genome shotgun (WGS) entry which is preliminary data.</text>
</comment>
<evidence type="ECO:0000313" key="2">
    <source>
        <dbReference type="EMBL" id="KKL49182.1"/>
    </source>
</evidence>
<accession>A0A0F9FDE6</accession>
<feature type="non-terminal residue" evidence="2">
    <location>
        <position position="1"/>
    </location>
</feature>
<reference evidence="2" key="1">
    <citation type="journal article" date="2015" name="Nature">
        <title>Complex archaea that bridge the gap between prokaryotes and eukaryotes.</title>
        <authorList>
            <person name="Spang A."/>
            <person name="Saw J.H."/>
            <person name="Jorgensen S.L."/>
            <person name="Zaremba-Niedzwiedzka K."/>
            <person name="Martijn J."/>
            <person name="Lind A.E."/>
            <person name="van Eijk R."/>
            <person name="Schleper C."/>
            <person name="Guy L."/>
            <person name="Ettema T.J."/>
        </authorList>
    </citation>
    <scope>NUCLEOTIDE SEQUENCE</scope>
</reference>